<evidence type="ECO:0000313" key="2">
    <source>
        <dbReference type="Proteomes" id="UP000694412"/>
    </source>
</evidence>
<name>A0A8C2TWE4_COTJA</name>
<protein>
    <submittedName>
        <fullName evidence="1">Uncharacterized protein</fullName>
    </submittedName>
</protein>
<reference evidence="1" key="1">
    <citation type="submission" date="2015-11" db="EMBL/GenBank/DDBJ databases">
        <authorList>
            <consortium name="International Coturnix japonica Genome Analysis Consortium"/>
            <person name="Warren W."/>
            <person name="Burt D.W."/>
            <person name="Antin P.B."/>
            <person name="Lanford R."/>
            <person name="Gros J."/>
            <person name="Wilson R.K."/>
        </authorList>
    </citation>
    <scope>NUCLEOTIDE SEQUENCE [LARGE SCALE GENOMIC DNA]</scope>
</reference>
<organism evidence="1 2">
    <name type="scientific">Coturnix japonica</name>
    <name type="common">Japanese quail</name>
    <name type="synonym">Coturnix coturnix japonica</name>
    <dbReference type="NCBI Taxonomy" id="93934"/>
    <lineage>
        <taxon>Eukaryota</taxon>
        <taxon>Metazoa</taxon>
        <taxon>Chordata</taxon>
        <taxon>Craniata</taxon>
        <taxon>Vertebrata</taxon>
        <taxon>Euteleostomi</taxon>
        <taxon>Archelosauria</taxon>
        <taxon>Archosauria</taxon>
        <taxon>Dinosauria</taxon>
        <taxon>Saurischia</taxon>
        <taxon>Theropoda</taxon>
        <taxon>Coelurosauria</taxon>
        <taxon>Aves</taxon>
        <taxon>Neognathae</taxon>
        <taxon>Galloanserae</taxon>
        <taxon>Galliformes</taxon>
        <taxon>Phasianidae</taxon>
        <taxon>Perdicinae</taxon>
        <taxon>Coturnix</taxon>
    </lineage>
</organism>
<keyword evidence="2" id="KW-1185">Reference proteome</keyword>
<accession>A0A8C2TWE4</accession>
<dbReference type="AlphaFoldDB" id="A0A8C2TWE4"/>
<sequence length="125" mass="14090">AYFPLFFLLITIDAPSSIPSSAFQLKEMALAVDNIFPFPCSQSMPYSQPLIQKKKSLSTYVHMNYLGPFTSSSIIGPESLEKVKKIIQRAMRLSNIHITASETGDEILKFALFLSLFTFQLFTKD</sequence>
<evidence type="ECO:0000313" key="1">
    <source>
        <dbReference type="Ensembl" id="ENSCJPP00005019886.1"/>
    </source>
</evidence>
<reference evidence="1" key="2">
    <citation type="submission" date="2025-08" db="UniProtKB">
        <authorList>
            <consortium name="Ensembl"/>
        </authorList>
    </citation>
    <scope>IDENTIFICATION</scope>
</reference>
<dbReference type="Proteomes" id="UP000694412">
    <property type="component" value="Chromosome 14"/>
</dbReference>
<proteinExistence type="predicted"/>
<reference evidence="1" key="3">
    <citation type="submission" date="2025-09" db="UniProtKB">
        <authorList>
            <consortium name="Ensembl"/>
        </authorList>
    </citation>
    <scope>IDENTIFICATION</scope>
</reference>
<dbReference type="Ensembl" id="ENSCJPT00005027487.1">
    <property type="protein sequence ID" value="ENSCJPP00005019886.1"/>
    <property type="gene ID" value="ENSCJPG00005016079.1"/>
</dbReference>